<accession>A0ABV8R8V0</accession>
<gene>
    <name evidence="1" type="ORF">ACFOWD_05830</name>
</gene>
<dbReference type="Proteomes" id="UP001595826">
    <property type="component" value="Unassembled WGS sequence"/>
</dbReference>
<keyword evidence="2" id="KW-1185">Reference proteome</keyword>
<dbReference type="RefSeq" id="WP_377408878.1">
    <property type="nucleotide sequence ID" value="NZ_JBHSCY010000001.1"/>
</dbReference>
<reference evidence="2" key="1">
    <citation type="journal article" date="2019" name="Int. J. Syst. Evol. Microbiol.">
        <title>The Global Catalogue of Microorganisms (GCM) 10K type strain sequencing project: providing services to taxonomists for standard genome sequencing and annotation.</title>
        <authorList>
            <consortium name="The Broad Institute Genomics Platform"/>
            <consortium name="The Broad Institute Genome Sequencing Center for Infectious Disease"/>
            <person name="Wu L."/>
            <person name="Ma J."/>
        </authorList>
    </citation>
    <scope>NUCLEOTIDE SEQUENCE [LARGE SCALE GENOMIC DNA]</scope>
    <source>
        <strain evidence="2">CECT 8655</strain>
    </source>
</reference>
<sequence>MENILKYYQFSAFKKDESGIFSGNEISYSILNDTHFLIFEKEKEVFNLYVTRYTSKKDIGINKPEIIETLVNNYDKSKPEHRIILKQYFQ</sequence>
<protein>
    <submittedName>
        <fullName evidence="1">Uncharacterized protein</fullName>
    </submittedName>
</protein>
<organism evidence="1 2">
    <name type="scientific">Polaribacter marinivivus</name>
    <dbReference type="NCBI Taxonomy" id="1524260"/>
    <lineage>
        <taxon>Bacteria</taxon>
        <taxon>Pseudomonadati</taxon>
        <taxon>Bacteroidota</taxon>
        <taxon>Flavobacteriia</taxon>
        <taxon>Flavobacteriales</taxon>
        <taxon>Flavobacteriaceae</taxon>
    </lineage>
</organism>
<comment type="caution">
    <text evidence="1">The sequence shown here is derived from an EMBL/GenBank/DDBJ whole genome shotgun (WGS) entry which is preliminary data.</text>
</comment>
<evidence type="ECO:0000313" key="2">
    <source>
        <dbReference type="Proteomes" id="UP001595826"/>
    </source>
</evidence>
<proteinExistence type="predicted"/>
<evidence type="ECO:0000313" key="1">
    <source>
        <dbReference type="EMBL" id="MFC4268418.1"/>
    </source>
</evidence>
<dbReference type="EMBL" id="JBHSCY010000001">
    <property type="protein sequence ID" value="MFC4268418.1"/>
    <property type="molecule type" value="Genomic_DNA"/>
</dbReference>
<name>A0ABV8R8V0_9FLAO</name>